<keyword evidence="2" id="KW-1185">Reference proteome</keyword>
<proteinExistence type="predicted"/>
<dbReference type="Proteomes" id="UP001056778">
    <property type="component" value="Chromosome 4"/>
</dbReference>
<organism evidence="1 2">
    <name type="scientific">Holotrichia oblita</name>
    <name type="common">Chafer beetle</name>
    <dbReference type="NCBI Taxonomy" id="644536"/>
    <lineage>
        <taxon>Eukaryota</taxon>
        <taxon>Metazoa</taxon>
        <taxon>Ecdysozoa</taxon>
        <taxon>Arthropoda</taxon>
        <taxon>Hexapoda</taxon>
        <taxon>Insecta</taxon>
        <taxon>Pterygota</taxon>
        <taxon>Neoptera</taxon>
        <taxon>Endopterygota</taxon>
        <taxon>Coleoptera</taxon>
        <taxon>Polyphaga</taxon>
        <taxon>Scarabaeiformia</taxon>
        <taxon>Scarabaeidae</taxon>
        <taxon>Melolonthinae</taxon>
        <taxon>Holotrichia</taxon>
    </lineage>
</organism>
<evidence type="ECO:0000313" key="1">
    <source>
        <dbReference type="EMBL" id="KAI4463424.1"/>
    </source>
</evidence>
<name>A0ACB9T9H6_HOLOL</name>
<evidence type="ECO:0000313" key="2">
    <source>
        <dbReference type="Proteomes" id="UP001056778"/>
    </source>
</evidence>
<gene>
    <name evidence="1" type="ORF">MML48_4g00005081</name>
</gene>
<dbReference type="EMBL" id="CM043018">
    <property type="protein sequence ID" value="KAI4463424.1"/>
    <property type="molecule type" value="Genomic_DNA"/>
</dbReference>
<comment type="caution">
    <text evidence="1">The sequence shown here is derived from an EMBL/GenBank/DDBJ whole genome shotgun (WGS) entry which is preliminary data.</text>
</comment>
<protein>
    <submittedName>
        <fullName evidence="1">Uncharacterized protein</fullName>
    </submittedName>
</protein>
<sequence>MHERRPRSSYFGWTREPQKLQSNLFCKGKRCDTPLSPPSLYTPSPASRRLIFGPLDTFYSQEISKWLKTHPGRIVNLYQISELFNAAYITAATVQNAVSGYAATGIQPLNPDIFPDHLYSPSATTDQPLANAVDALTTGDALTDSAGASSETVVATMDYHDALDDVSPLPHAEVQTTKSSRRSEGSTVMTSTPNMEERKDKAANQKQRSRKARRTEKN</sequence>
<accession>A0ACB9T9H6</accession>
<reference evidence="1" key="1">
    <citation type="submission" date="2022-04" db="EMBL/GenBank/DDBJ databases">
        <title>Chromosome-scale genome assembly of Holotrichia oblita Faldermann.</title>
        <authorList>
            <person name="Rongchong L."/>
        </authorList>
    </citation>
    <scope>NUCLEOTIDE SEQUENCE</scope>
    <source>
        <strain evidence="1">81SQS9</strain>
    </source>
</reference>